<comment type="caution">
    <text evidence="1">The sequence shown here is derived from an EMBL/GenBank/DDBJ whole genome shotgun (WGS) entry which is preliminary data.</text>
</comment>
<reference evidence="1" key="1">
    <citation type="submission" date="2024-02" db="EMBL/GenBank/DDBJ databases">
        <title>Metagenome Assembled Genome of Zalaria obscura JY119.</title>
        <authorList>
            <person name="Vighnesh L."/>
            <person name="Jagadeeshwari U."/>
            <person name="Venkata Ramana C."/>
            <person name="Sasikala C."/>
        </authorList>
    </citation>
    <scope>NUCLEOTIDE SEQUENCE</scope>
    <source>
        <strain evidence="1">JY119</strain>
    </source>
</reference>
<dbReference type="EMBL" id="JAMKPW020000011">
    <property type="protein sequence ID" value="KAK8213409.1"/>
    <property type="molecule type" value="Genomic_DNA"/>
</dbReference>
<proteinExistence type="predicted"/>
<keyword evidence="2" id="KW-1185">Reference proteome</keyword>
<dbReference type="Proteomes" id="UP001320706">
    <property type="component" value="Unassembled WGS sequence"/>
</dbReference>
<evidence type="ECO:0000313" key="2">
    <source>
        <dbReference type="Proteomes" id="UP001320706"/>
    </source>
</evidence>
<accession>A0ACC3SJS6</accession>
<protein>
    <submittedName>
        <fullName evidence="1">Uncharacterized protein</fullName>
    </submittedName>
</protein>
<gene>
    <name evidence="1" type="ORF">M8818_002708</name>
</gene>
<sequence>MHIIKTLTIGASVLASYALAQSTRLAFTSTPASVTAGQAVTIKYSAADTTAPVTIILRKGDPNDLQTIAVLTSDSTGGSYTWIPADYFADDTDYALEITQGDEINYSGEFSLSGANAAAVSSASSASAASASSAAALTASYSVSSVIQSIQSAIASYNSSLVNLTATATPNATAVVVVTTTPGASNSLGTGIPMSRNNTMSSATLTSASASSGAAASTTSGGNPTTAGGGGSSTGSAATTSSTSGASVLAGSSPLALIFGVVAAFAYLN</sequence>
<evidence type="ECO:0000313" key="1">
    <source>
        <dbReference type="EMBL" id="KAK8213409.1"/>
    </source>
</evidence>
<organism evidence="1 2">
    <name type="scientific">Zalaria obscura</name>
    <dbReference type="NCBI Taxonomy" id="2024903"/>
    <lineage>
        <taxon>Eukaryota</taxon>
        <taxon>Fungi</taxon>
        <taxon>Dikarya</taxon>
        <taxon>Ascomycota</taxon>
        <taxon>Pezizomycotina</taxon>
        <taxon>Dothideomycetes</taxon>
        <taxon>Dothideomycetidae</taxon>
        <taxon>Dothideales</taxon>
        <taxon>Zalariaceae</taxon>
        <taxon>Zalaria</taxon>
    </lineage>
</organism>
<name>A0ACC3SJS6_9PEZI</name>